<dbReference type="Proteomes" id="UP000317496">
    <property type="component" value="Chromosome"/>
</dbReference>
<protein>
    <recommendedName>
        <fullName evidence="4">SGNH/GDSL hydrolase family protein</fullName>
    </recommendedName>
</protein>
<dbReference type="SUPFAM" id="SSF52266">
    <property type="entry name" value="SGNH hydrolase"/>
    <property type="match status" value="1"/>
</dbReference>
<dbReference type="EMBL" id="CP041636">
    <property type="protein sequence ID" value="QDO97200.1"/>
    <property type="molecule type" value="Genomic_DNA"/>
</dbReference>
<accession>A0A516H0T6</accession>
<dbReference type="Gene3D" id="3.40.50.1110">
    <property type="entry name" value="SGNH hydrolase"/>
    <property type="match status" value="1"/>
</dbReference>
<organism evidence="2 3">
    <name type="scientific">Ferrovibrio terrae</name>
    <dbReference type="NCBI Taxonomy" id="2594003"/>
    <lineage>
        <taxon>Bacteria</taxon>
        <taxon>Pseudomonadati</taxon>
        <taxon>Pseudomonadota</taxon>
        <taxon>Alphaproteobacteria</taxon>
        <taxon>Rhodospirillales</taxon>
        <taxon>Rhodospirillaceae</taxon>
        <taxon>Ferrovibrio</taxon>
    </lineage>
</organism>
<sequence length="271" mass="29100">MSLRQSILGIAAVVALSVTTTAALAQTKPAIKDLGGAAPASVIFIGNSFFYYNNSMHGHVTRFVSEGMKGHKYRNTSVTISGSGLDWHNVEAYFAPNGIGKYSFVGDNEVVMNPPGQKLFEVAVMMDCSQCPVNPTLSKAFTEYTKKHSATVRKHGAQPVFFMSWAYQDKPEMTEQLAEAYTKAGNANKALVIPAGLAFANSIKAKPDLNLYVADKRHPSLAGTYLATAVTYSTLFGKPANGMKYDAGLGAETAAHLQKVADDTVKSYLGR</sequence>
<evidence type="ECO:0000313" key="2">
    <source>
        <dbReference type="EMBL" id="QDO97200.1"/>
    </source>
</evidence>
<dbReference type="AlphaFoldDB" id="A0A516H0T6"/>
<dbReference type="RefSeq" id="WP_144068181.1">
    <property type="nucleotide sequence ID" value="NZ_CP041636.1"/>
</dbReference>
<name>A0A516H0T6_9PROT</name>
<dbReference type="InterPro" id="IPR036514">
    <property type="entry name" value="SGNH_hydro_sf"/>
</dbReference>
<dbReference type="KEGG" id="fer:FNB15_07930"/>
<keyword evidence="1" id="KW-0732">Signal</keyword>
<evidence type="ECO:0008006" key="4">
    <source>
        <dbReference type="Google" id="ProtNLM"/>
    </source>
</evidence>
<feature type="chain" id="PRO_5021866896" description="SGNH/GDSL hydrolase family protein" evidence="1">
    <location>
        <begin position="26"/>
        <end position="271"/>
    </location>
</feature>
<evidence type="ECO:0000256" key="1">
    <source>
        <dbReference type="SAM" id="SignalP"/>
    </source>
</evidence>
<proteinExistence type="predicted"/>
<reference evidence="2 3" key="1">
    <citation type="submission" date="2019-07" db="EMBL/GenBank/DDBJ databases">
        <title>Genome sequencing for Ferrovibrio sp. K5.</title>
        <authorList>
            <person name="Park S.-J."/>
        </authorList>
    </citation>
    <scope>NUCLEOTIDE SEQUENCE [LARGE SCALE GENOMIC DNA]</scope>
    <source>
        <strain evidence="2 3">K5</strain>
    </source>
</reference>
<feature type="signal peptide" evidence="1">
    <location>
        <begin position="1"/>
        <end position="25"/>
    </location>
</feature>
<keyword evidence="3" id="KW-1185">Reference proteome</keyword>
<evidence type="ECO:0000313" key="3">
    <source>
        <dbReference type="Proteomes" id="UP000317496"/>
    </source>
</evidence>
<dbReference type="GO" id="GO:0016788">
    <property type="term" value="F:hydrolase activity, acting on ester bonds"/>
    <property type="evidence" value="ECO:0007669"/>
    <property type="project" value="UniProtKB-ARBA"/>
</dbReference>
<gene>
    <name evidence="2" type="ORF">FNB15_07930</name>
</gene>
<dbReference type="OrthoDB" id="9792428at2"/>